<evidence type="ECO:0000256" key="3">
    <source>
        <dbReference type="ARBA" id="ARBA00022638"/>
    </source>
</evidence>
<dbReference type="PANTHER" id="PTHR38107">
    <property type="match status" value="1"/>
</dbReference>
<dbReference type="PANTHER" id="PTHR38107:SF3">
    <property type="entry name" value="LYSOZYME RRRD-RELATED"/>
    <property type="match status" value="1"/>
</dbReference>
<keyword evidence="9" id="KW-1185">Reference proteome</keyword>
<dbReference type="CDD" id="cd00737">
    <property type="entry name" value="lyz_endolysin_autolysin"/>
    <property type="match status" value="1"/>
</dbReference>
<dbReference type="Pfam" id="PF00959">
    <property type="entry name" value="Phage_lysozyme"/>
    <property type="match status" value="1"/>
</dbReference>
<dbReference type="HAMAP" id="MF_04110">
    <property type="entry name" value="ENDOLYSIN_T4"/>
    <property type="match status" value="1"/>
</dbReference>
<dbReference type="GO" id="GO:0003796">
    <property type="term" value="F:lysozyme activity"/>
    <property type="evidence" value="ECO:0007669"/>
    <property type="project" value="UniProtKB-EC"/>
</dbReference>
<dbReference type="GO" id="GO:0031640">
    <property type="term" value="P:killing of cells of another organism"/>
    <property type="evidence" value="ECO:0007669"/>
    <property type="project" value="UniProtKB-KW"/>
</dbReference>
<evidence type="ECO:0000313" key="8">
    <source>
        <dbReference type="EMBL" id="PVI03779.1"/>
    </source>
</evidence>
<evidence type="ECO:0000256" key="4">
    <source>
        <dbReference type="ARBA" id="ARBA00022801"/>
    </source>
</evidence>
<keyword evidence="5" id="KW-1035">Host cytoplasm</keyword>
<name>A0A2V1E0E4_9PLEO</name>
<keyword evidence="6" id="KW-0326">Glycosidase</keyword>
<dbReference type="InterPro" id="IPR034690">
    <property type="entry name" value="Endolysin_T4_type"/>
</dbReference>
<reference evidence="8 9" key="1">
    <citation type="journal article" date="2018" name="Sci. Rep.">
        <title>Comparative genomics provides insights into the lifestyle and reveals functional heterogeneity of dark septate endophytic fungi.</title>
        <authorList>
            <person name="Knapp D.G."/>
            <person name="Nemeth J.B."/>
            <person name="Barry K."/>
            <person name="Hainaut M."/>
            <person name="Henrissat B."/>
            <person name="Johnson J."/>
            <person name="Kuo A."/>
            <person name="Lim J.H.P."/>
            <person name="Lipzen A."/>
            <person name="Nolan M."/>
            <person name="Ohm R.A."/>
            <person name="Tamas L."/>
            <person name="Grigoriev I.V."/>
            <person name="Spatafora J.W."/>
            <person name="Nagy L.G."/>
            <person name="Kovacs G.M."/>
        </authorList>
    </citation>
    <scope>NUCLEOTIDE SEQUENCE [LARGE SCALE GENOMIC DNA]</scope>
    <source>
        <strain evidence="8 9">DSE2036</strain>
    </source>
</reference>
<dbReference type="Proteomes" id="UP000244855">
    <property type="component" value="Unassembled WGS sequence"/>
</dbReference>
<keyword evidence="2" id="KW-0929">Antimicrobial</keyword>
<dbReference type="GO" id="GO:0009253">
    <property type="term" value="P:peptidoglycan catabolic process"/>
    <property type="evidence" value="ECO:0007669"/>
    <property type="project" value="InterPro"/>
</dbReference>
<feature type="chain" id="PRO_5016003542" evidence="7">
    <location>
        <begin position="19"/>
        <end position="189"/>
    </location>
</feature>
<dbReference type="EMBL" id="KZ805327">
    <property type="protein sequence ID" value="PVI03779.1"/>
    <property type="molecule type" value="Genomic_DNA"/>
</dbReference>
<dbReference type="Gene3D" id="1.10.530.40">
    <property type="match status" value="1"/>
</dbReference>
<dbReference type="SUPFAM" id="SSF53955">
    <property type="entry name" value="Lysozyme-like"/>
    <property type="match status" value="1"/>
</dbReference>
<dbReference type="OrthoDB" id="5358886at2759"/>
<dbReference type="InterPro" id="IPR033907">
    <property type="entry name" value="Endolysin_autolysin"/>
</dbReference>
<gene>
    <name evidence="8" type="ORF">DM02DRAFT_695491</name>
</gene>
<sequence>MYAGFLLFSLALASLATSSPIEQRACTGPNINAATIALIKEFEGFVASPEPDPIGLPTVGYGHLCQTQGCGEVPYSFPLTETTATQLLLSDVKSFQQGVTLTTNSGVTLNENQFGALVSFSFNVGNANFASSTLLRRLNAGEDELTVIEEELPKWNKAGGQVLPGLTRRRNTEIALAQQAGGPALPVGC</sequence>
<dbReference type="InterPro" id="IPR051018">
    <property type="entry name" value="Bacteriophage_GH24"/>
</dbReference>
<protein>
    <submittedName>
        <fullName evidence="8">Glycoside hydrolase family 24 protein</fullName>
    </submittedName>
</protein>
<keyword evidence="4 8" id="KW-0378">Hydrolase</keyword>
<comment type="catalytic activity">
    <reaction evidence="1">
        <text>Hydrolysis of (1-&gt;4)-beta-linkages between N-acetylmuramic acid and N-acetyl-D-glucosamine residues in a peptidoglycan and between N-acetyl-D-glucosamine residues in chitodextrins.</text>
        <dbReference type="EC" id="3.2.1.17"/>
    </reaction>
</comment>
<feature type="signal peptide" evidence="7">
    <location>
        <begin position="1"/>
        <end position="18"/>
    </location>
</feature>
<accession>A0A2V1E0E4</accession>
<keyword evidence="3" id="KW-0081">Bacteriolytic enzyme</keyword>
<proteinExistence type="inferred from homology"/>
<evidence type="ECO:0000256" key="1">
    <source>
        <dbReference type="ARBA" id="ARBA00000632"/>
    </source>
</evidence>
<organism evidence="8 9">
    <name type="scientific">Periconia macrospinosa</name>
    <dbReference type="NCBI Taxonomy" id="97972"/>
    <lineage>
        <taxon>Eukaryota</taxon>
        <taxon>Fungi</taxon>
        <taxon>Dikarya</taxon>
        <taxon>Ascomycota</taxon>
        <taxon>Pezizomycotina</taxon>
        <taxon>Dothideomycetes</taxon>
        <taxon>Pleosporomycetidae</taxon>
        <taxon>Pleosporales</taxon>
        <taxon>Massarineae</taxon>
        <taxon>Periconiaceae</taxon>
        <taxon>Periconia</taxon>
    </lineage>
</organism>
<dbReference type="InterPro" id="IPR002196">
    <property type="entry name" value="Glyco_hydro_24"/>
</dbReference>
<evidence type="ECO:0000256" key="2">
    <source>
        <dbReference type="ARBA" id="ARBA00022529"/>
    </source>
</evidence>
<dbReference type="InterPro" id="IPR023347">
    <property type="entry name" value="Lysozyme_dom_sf"/>
</dbReference>
<dbReference type="GO" id="GO:0016998">
    <property type="term" value="P:cell wall macromolecule catabolic process"/>
    <property type="evidence" value="ECO:0007669"/>
    <property type="project" value="InterPro"/>
</dbReference>
<evidence type="ECO:0000256" key="5">
    <source>
        <dbReference type="ARBA" id="ARBA00023200"/>
    </source>
</evidence>
<evidence type="ECO:0000256" key="7">
    <source>
        <dbReference type="SAM" id="SignalP"/>
    </source>
</evidence>
<dbReference type="GO" id="GO:0042742">
    <property type="term" value="P:defense response to bacterium"/>
    <property type="evidence" value="ECO:0007669"/>
    <property type="project" value="UniProtKB-KW"/>
</dbReference>
<dbReference type="InterPro" id="IPR023346">
    <property type="entry name" value="Lysozyme-like_dom_sf"/>
</dbReference>
<evidence type="ECO:0000256" key="6">
    <source>
        <dbReference type="ARBA" id="ARBA00023295"/>
    </source>
</evidence>
<dbReference type="AlphaFoldDB" id="A0A2V1E0E4"/>
<evidence type="ECO:0000313" key="9">
    <source>
        <dbReference type="Proteomes" id="UP000244855"/>
    </source>
</evidence>
<keyword evidence="7" id="KW-0732">Signal</keyword>